<dbReference type="AlphaFoldDB" id="A0A8H6RXY4"/>
<proteinExistence type="predicted"/>
<sequence>MDYLHMVPAELWHACWSFSDPQMLCAISLTCKIFCDIAQLLLFRDLEVVVPHGGPSTASMAPFRDLLSHPRLPLLARSFRFDWQSRISATREHTMASVQYQLVIESLTLFQNLILLHIDSVIGDDTLAGHLRRAIDSLPRLRKLEIVNCTLNNGDILSLDQCNITMDRYLQPSAIFEGMNLVDASTISELALRGDQFNAQDIIQSLLEQLPTLPRLLVLKLDLSRRLSGPLISGLLKRTPYVRKLCLRCLPRVNLPEFFAVLLEKRAPVDWPRYNQNIALEPVDLIDLRDLRCPAELATSILPGRPIQSLTIYQPLLPQPSSATHTVNIPFAVSILHLPAMRCQTLHSFRIKQSLSFPQFSETLEAAQLAFPQLQHLRLALDAGVSAESLLERVLAHEFLLPRQLRTLRISLPGLRATPSERHPDFVKQIAVDLARQQGSGALSFVALEGSGIQLNYSLRKGEAE</sequence>
<dbReference type="OrthoDB" id="3055192at2759"/>
<dbReference type="RefSeq" id="XP_037213133.1">
    <property type="nucleotide sequence ID" value="XM_037370541.1"/>
</dbReference>
<gene>
    <name evidence="1" type="ORF">MIND_01414700</name>
</gene>
<protein>
    <recommendedName>
        <fullName evidence="3">F-box domain-containing protein</fullName>
    </recommendedName>
</protein>
<evidence type="ECO:0000313" key="1">
    <source>
        <dbReference type="EMBL" id="KAF7288981.1"/>
    </source>
</evidence>
<name>A0A8H6RXY4_9AGAR</name>
<accession>A0A8H6RXY4</accession>
<reference evidence="1" key="1">
    <citation type="submission" date="2020-05" db="EMBL/GenBank/DDBJ databases">
        <title>Mycena genomes resolve the evolution of fungal bioluminescence.</title>
        <authorList>
            <person name="Tsai I.J."/>
        </authorList>
    </citation>
    <scope>NUCLEOTIDE SEQUENCE</scope>
    <source>
        <strain evidence="1">171206Taipei</strain>
    </source>
</reference>
<comment type="caution">
    <text evidence="1">The sequence shown here is derived from an EMBL/GenBank/DDBJ whole genome shotgun (WGS) entry which is preliminary data.</text>
</comment>
<dbReference type="EMBL" id="JACAZF010000018">
    <property type="protein sequence ID" value="KAF7288981.1"/>
    <property type="molecule type" value="Genomic_DNA"/>
</dbReference>
<dbReference type="Proteomes" id="UP000636479">
    <property type="component" value="Unassembled WGS sequence"/>
</dbReference>
<organism evidence="1 2">
    <name type="scientific">Mycena indigotica</name>
    <dbReference type="NCBI Taxonomy" id="2126181"/>
    <lineage>
        <taxon>Eukaryota</taxon>
        <taxon>Fungi</taxon>
        <taxon>Dikarya</taxon>
        <taxon>Basidiomycota</taxon>
        <taxon>Agaricomycotina</taxon>
        <taxon>Agaricomycetes</taxon>
        <taxon>Agaricomycetidae</taxon>
        <taxon>Agaricales</taxon>
        <taxon>Marasmiineae</taxon>
        <taxon>Mycenaceae</taxon>
        <taxon>Mycena</taxon>
    </lineage>
</organism>
<evidence type="ECO:0000313" key="2">
    <source>
        <dbReference type="Proteomes" id="UP000636479"/>
    </source>
</evidence>
<evidence type="ECO:0008006" key="3">
    <source>
        <dbReference type="Google" id="ProtNLM"/>
    </source>
</evidence>
<keyword evidence="2" id="KW-1185">Reference proteome</keyword>
<dbReference type="GeneID" id="59353057"/>